<dbReference type="Proteomes" id="UP001108123">
    <property type="component" value="Unassembled WGS sequence"/>
</dbReference>
<comment type="caution">
    <text evidence="1">The sequence shown here is derived from an EMBL/GenBank/DDBJ whole genome shotgun (WGS) entry which is preliminary data.</text>
</comment>
<evidence type="ECO:0000313" key="2">
    <source>
        <dbReference type="Proteomes" id="UP001108123"/>
    </source>
</evidence>
<accession>A0A9Q4ACC7</accession>
<sequence length="75" mass="8841">MLWSELVDKLSSTIRTYETYEEYKKLSKSKRDEVKDVGGFVGGTLKEGRRKADNVVWRQIVTLDADFVKGYYWWA</sequence>
<gene>
    <name evidence="1" type="ORF">L0P62_05655</name>
</gene>
<keyword evidence="2" id="KW-1185">Reference proteome</keyword>
<protein>
    <submittedName>
        <fullName evidence="1">Uncharacterized protein</fullName>
    </submittedName>
</protein>
<dbReference type="EMBL" id="JAKNID010000016">
    <property type="protein sequence ID" value="MCG4564933.1"/>
    <property type="molecule type" value="Genomic_DNA"/>
</dbReference>
<organism evidence="1 2">
    <name type="scientific">Anaerosalibacter bizertensis</name>
    <dbReference type="NCBI Taxonomy" id="932217"/>
    <lineage>
        <taxon>Bacteria</taxon>
        <taxon>Bacillati</taxon>
        <taxon>Bacillota</taxon>
        <taxon>Tissierellia</taxon>
        <taxon>Tissierellales</taxon>
        <taxon>Sporanaerobacteraceae</taxon>
        <taxon>Anaerosalibacter</taxon>
    </lineage>
</organism>
<dbReference type="RefSeq" id="WP_226808982.1">
    <property type="nucleotide sequence ID" value="NZ_JAJBNW010000133.1"/>
</dbReference>
<proteinExistence type="predicted"/>
<reference evidence="1" key="1">
    <citation type="submission" date="2022-01" db="EMBL/GenBank/DDBJ databases">
        <title>Collection of gut derived symbiotic bacterial strains cultured from healthy donors.</title>
        <authorList>
            <person name="Lin H."/>
            <person name="Kohout C."/>
            <person name="Waligurski E."/>
            <person name="Pamer E.G."/>
        </authorList>
    </citation>
    <scope>NUCLEOTIDE SEQUENCE</scope>
    <source>
        <strain evidence="1">MSK.14.39</strain>
    </source>
</reference>
<name>A0A9Q4ACC7_9FIRM</name>
<evidence type="ECO:0000313" key="1">
    <source>
        <dbReference type="EMBL" id="MCG4564933.1"/>
    </source>
</evidence>
<dbReference type="AlphaFoldDB" id="A0A9Q4ACC7"/>